<evidence type="ECO:0000256" key="7">
    <source>
        <dbReference type="ARBA" id="ARBA00022989"/>
    </source>
</evidence>
<evidence type="ECO:0000256" key="3">
    <source>
        <dbReference type="ARBA" id="ARBA00022475"/>
    </source>
</evidence>
<sequence>MVLVIAALMLALVAPNLVNLIPGSELKAFAQQSAALLRELRSEALNGAEPRALALATEERRYQVPPPLQLSWPEAVTVELNAGNLPGQPVSSDVQPQLVFYPDGSSNGGSLTLGGAGNRHYRIMVDAFSGRVHIDD</sequence>
<dbReference type="SUPFAM" id="SSF54523">
    <property type="entry name" value="Pili subunits"/>
    <property type="match status" value="1"/>
</dbReference>
<evidence type="ECO:0000256" key="9">
    <source>
        <dbReference type="ARBA" id="ARBA00025772"/>
    </source>
</evidence>
<comment type="caution">
    <text evidence="12">The sequence shown here is derived from an EMBL/GenBank/DDBJ whole genome shotgun (WGS) entry which is preliminary data.</text>
</comment>
<keyword evidence="8" id="KW-0472">Membrane</keyword>
<evidence type="ECO:0000313" key="12">
    <source>
        <dbReference type="EMBL" id="PSL16118.1"/>
    </source>
</evidence>
<proteinExistence type="inferred from homology"/>
<feature type="domain" description="General secretion pathway GspH" evidence="11">
    <location>
        <begin position="30"/>
        <end position="126"/>
    </location>
</feature>
<evidence type="ECO:0000256" key="10">
    <source>
        <dbReference type="ARBA" id="ARBA00030775"/>
    </source>
</evidence>
<dbReference type="GO" id="GO:0015628">
    <property type="term" value="P:protein secretion by the type II secretion system"/>
    <property type="evidence" value="ECO:0007669"/>
    <property type="project" value="InterPro"/>
</dbReference>
<keyword evidence="13" id="KW-1185">Reference proteome</keyword>
<evidence type="ECO:0000313" key="13">
    <source>
        <dbReference type="Proteomes" id="UP000242133"/>
    </source>
</evidence>
<name>A0A2P8F327_9GAMM</name>
<organism evidence="12 13">
    <name type="scientific">Marinobacterium halophilum</name>
    <dbReference type="NCBI Taxonomy" id="267374"/>
    <lineage>
        <taxon>Bacteria</taxon>
        <taxon>Pseudomonadati</taxon>
        <taxon>Pseudomonadota</taxon>
        <taxon>Gammaproteobacteria</taxon>
        <taxon>Oceanospirillales</taxon>
        <taxon>Oceanospirillaceae</taxon>
        <taxon>Marinobacterium</taxon>
    </lineage>
</organism>
<dbReference type="AlphaFoldDB" id="A0A2P8F327"/>
<keyword evidence="6" id="KW-0812">Transmembrane</keyword>
<comment type="similarity">
    <text evidence="9">Belongs to the GSP H family.</text>
</comment>
<keyword evidence="3" id="KW-1003">Cell membrane</keyword>
<evidence type="ECO:0000256" key="6">
    <source>
        <dbReference type="ARBA" id="ARBA00022692"/>
    </source>
</evidence>
<evidence type="ECO:0000256" key="4">
    <source>
        <dbReference type="ARBA" id="ARBA00022481"/>
    </source>
</evidence>
<dbReference type="GO" id="GO:0005886">
    <property type="term" value="C:plasma membrane"/>
    <property type="evidence" value="ECO:0007669"/>
    <property type="project" value="UniProtKB-SubCell"/>
</dbReference>
<evidence type="ECO:0000256" key="2">
    <source>
        <dbReference type="ARBA" id="ARBA00021549"/>
    </source>
</evidence>
<dbReference type="GO" id="GO:0015627">
    <property type="term" value="C:type II protein secretion system complex"/>
    <property type="evidence" value="ECO:0007669"/>
    <property type="project" value="InterPro"/>
</dbReference>
<dbReference type="Pfam" id="PF12019">
    <property type="entry name" value="GspH"/>
    <property type="match status" value="1"/>
</dbReference>
<keyword evidence="4" id="KW-0488">Methylation</keyword>
<dbReference type="InterPro" id="IPR045584">
    <property type="entry name" value="Pilin-like"/>
</dbReference>
<evidence type="ECO:0000256" key="8">
    <source>
        <dbReference type="ARBA" id="ARBA00023136"/>
    </source>
</evidence>
<dbReference type="Proteomes" id="UP000242133">
    <property type="component" value="Unassembled WGS sequence"/>
</dbReference>
<keyword evidence="5" id="KW-0997">Cell inner membrane</keyword>
<dbReference type="InterPro" id="IPR022346">
    <property type="entry name" value="T2SS_GspH"/>
</dbReference>
<gene>
    <name evidence="12" type="ORF">CLV44_10241</name>
</gene>
<comment type="subcellular location">
    <subcellularLocation>
        <location evidence="1">Cell inner membrane</location>
        <topology evidence="1">Single-pass membrane protein</topology>
    </subcellularLocation>
</comment>
<reference evidence="12 13" key="1">
    <citation type="submission" date="2018-03" db="EMBL/GenBank/DDBJ databases">
        <title>Genomic Encyclopedia of Archaeal and Bacterial Type Strains, Phase II (KMG-II): from individual species to whole genera.</title>
        <authorList>
            <person name="Goeker M."/>
        </authorList>
    </citation>
    <scope>NUCLEOTIDE SEQUENCE [LARGE SCALE GENOMIC DNA]</scope>
    <source>
        <strain evidence="12 13">DSM 17586</strain>
    </source>
</reference>
<evidence type="ECO:0000256" key="1">
    <source>
        <dbReference type="ARBA" id="ARBA00004377"/>
    </source>
</evidence>
<dbReference type="EMBL" id="PYGI01000002">
    <property type="protein sequence ID" value="PSL16118.1"/>
    <property type="molecule type" value="Genomic_DNA"/>
</dbReference>
<protein>
    <recommendedName>
        <fullName evidence="2">Type II secretion system protein H</fullName>
    </recommendedName>
    <alternativeName>
        <fullName evidence="10">General secretion pathway protein H</fullName>
    </alternativeName>
</protein>
<evidence type="ECO:0000259" key="11">
    <source>
        <dbReference type="Pfam" id="PF12019"/>
    </source>
</evidence>
<evidence type="ECO:0000256" key="5">
    <source>
        <dbReference type="ARBA" id="ARBA00022519"/>
    </source>
</evidence>
<accession>A0A2P8F327</accession>
<keyword evidence="7" id="KW-1133">Transmembrane helix</keyword>